<name>A0A6M2CIP6_RHIMP</name>
<evidence type="ECO:0000256" key="4">
    <source>
        <dbReference type="ARBA" id="ARBA00010617"/>
    </source>
</evidence>
<evidence type="ECO:0000256" key="9">
    <source>
        <dbReference type="ARBA" id="ARBA00023002"/>
    </source>
</evidence>
<keyword evidence="7" id="KW-0256">Endoplasmic reticulum</keyword>
<accession>A0A6M2CIP6</accession>
<dbReference type="GO" id="GO:0004497">
    <property type="term" value="F:monooxygenase activity"/>
    <property type="evidence" value="ECO:0007669"/>
    <property type="project" value="UniProtKB-KW"/>
</dbReference>
<keyword evidence="12" id="KW-0472">Membrane</keyword>
<evidence type="ECO:0000256" key="3">
    <source>
        <dbReference type="ARBA" id="ARBA00004406"/>
    </source>
</evidence>
<organism evidence="15">
    <name type="scientific">Rhipicephalus microplus</name>
    <name type="common">Cattle tick</name>
    <name type="synonym">Boophilus microplus</name>
    <dbReference type="NCBI Taxonomy" id="6941"/>
    <lineage>
        <taxon>Eukaryota</taxon>
        <taxon>Metazoa</taxon>
        <taxon>Ecdysozoa</taxon>
        <taxon>Arthropoda</taxon>
        <taxon>Chelicerata</taxon>
        <taxon>Arachnida</taxon>
        <taxon>Acari</taxon>
        <taxon>Parasitiformes</taxon>
        <taxon>Ixodida</taxon>
        <taxon>Ixodoidea</taxon>
        <taxon>Ixodidae</taxon>
        <taxon>Rhipicephalinae</taxon>
        <taxon>Rhipicephalus</taxon>
        <taxon>Boophilus</taxon>
    </lineage>
</organism>
<dbReference type="PROSITE" id="PS00086">
    <property type="entry name" value="CYTOCHROME_P450"/>
    <property type="match status" value="1"/>
</dbReference>
<proteinExistence type="inferred from homology"/>
<evidence type="ECO:0000256" key="12">
    <source>
        <dbReference type="ARBA" id="ARBA00023136"/>
    </source>
</evidence>
<sequence length="519" mass="58807">MLSLVGALALIAVFLVAVFRWRQRHFSYFKSLGIPGPEPNLLWGNIREYHSTHHHKVIEKWLEKYGDTFGFYDGDVPFVVTLDLDFLEYVLVRNFQNFTDRGDELLTEQKHPLLRNSIVYAAGTQWRNIRRCVASGFTPAKLKQMLTDMNRGADTYLDIAGEHADTGREANVYELYRKLSMDYVGRAAFGVDCSFQRGPDNVLATTTKVILQSVMTGPLHFLCQSTSALGIFATPLYWIHMILGAYAAITMTKETARVIDLRRKNPEFRKPDVLQSLLDAEYEEESSETEYGTSANGKGPANVPKSRVLTKDEVLLNASTLFVAGHDTLSTSLSYVTYLLAKHQDVQNRVRKEINDATSSTEELDYETVTRKLPYLSQVVSEALRLYAPVLTFVSRKAINDFEYKGIHYKAGTCFMSPTLQIHRDARYWPDPLNFDPERFAPENEGSYHKVAYQAFGVGPRNCLGQRMGYVALNLTLARLVQQFHLELGPSQGEEPLDIDCRAVVSEPAVGPWILFRRT</sequence>
<evidence type="ECO:0000256" key="6">
    <source>
        <dbReference type="ARBA" id="ARBA00022723"/>
    </source>
</evidence>
<evidence type="ECO:0000256" key="1">
    <source>
        <dbReference type="ARBA" id="ARBA00001971"/>
    </source>
</evidence>
<evidence type="ECO:0000256" key="10">
    <source>
        <dbReference type="ARBA" id="ARBA00023004"/>
    </source>
</evidence>
<evidence type="ECO:0000256" key="8">
    <source>
        <dbReference type="ARBA" id="ARBA00022848"/>
    </source>
</evidence>
<dbReference type="InterPro" id="IPR017972">
    <property type="entry name" value="Cyt_P450_CS"/>
</dbReference>
<evidence type="ECO:0000313" key="15">
    <source>
        <dbReference type="EMBL" id="NOV33274.1"/>
    </source>
</evidence>
<evidence type="ECO:0000256" key="2">
    <source>
        <dbReference type="ARBA" id="ARBA00004174"/>
    </source>
</evidence>
<protein>
    <submittedName>
        <fullName evidence="15">Putative cytochrome</fullName>
    </submittedName>
</protein>
<dbReference type="InterPro" id="IPR001128">
    <property type="entry name" value="Cyt_P450"/>
</dbReference>
<evidence type="ECO:0000256" key="13">
    <source>
        <dbReference type="PIRSR" id="PIRSR602401-1"/>
    </source>
</evidence>
<dbReference type="PANTHER" id="PTHR24292">
    <property type="entry name" value="CYTOCHROME P450"/>
    <property type="match status" value="1"/>
</dbReference>
<feature type="binding site" description="axial binding residue" evidence="13">
    <location>
        <position position="463"/>
    </location>
    <ligand>
        <name>heme</name>
        <dbReference type="ChEBI" id="CHEBI:30413"/>
    </ligand>
    <ligandPart>
        <name>Fe</name>
        <dbReference type="ChEBI" id="CHEBI:18248"/>
    </ligandPart>
</feature>
<keyword evidence="11 14" id="KW-0503">Monooxygenase</keyword>
<evidence type="ECO:0000256" key="5">
    <source>
        <dbReference type="ARBA" id="ARBA00022617"/>
    </source>
</evidence>
<dbReference type="Pfam" id="PF00067">
    <property type="entry name" value="p450"/>
    <property type="match status" value="1"/>
</dbReference>
<dbReference type="InterPro" id="IPR002401">
    <property type="entry name" value="Cyt_P450_E_grp-I"/>
</dbReference>
<dbReference type="PRINTS" id="PR00385">
    <property type="entry name" value="P450"/>
</dbReference>
<dbReference type="InterPro" id="IPR036396">
    <property type="entry name" value="Cyt_P450_sf"/>
</dbReference>
<dbReference type="EMBL" id="GHWJ01000537">
    <property type="protein sequence ID" value="NOV33274.1"/>
    <property type="molecule type" value="Transcribed_RNA"/>
</dbReference>
<dbReference type="OrthoDB" id="6507799at2759"/>
<dbReference type="PRINTS" id="PR00463">
    <property type="entry name" value="EP450I"/>
</dbReference>
<dbReference type="VEuPathDB" id="VectorBase:LOC119179163"/>
<dbReference type="PANTHER" id="PTHR24292:SF102">
    <property type="entry name" value="CYTOCHROME P450 FAMILY-RELATED"/>
    <property type="match status" value="1"/>
</dbReference>
<evidence type="ECO:0000256" key="7">
    <source>
        <dbReference type="ARBA" id="ARBA00022824"/>
    </source>
</evidence>
<dbReference type="GO" id="GO:0016705">
    <property type="term" value="F:oxidoreductase activity, acting on paired donors, with incorporation or reduction of molecular oxygen"/>
    <property type="evidence" value="ECO:0007669"/>
    <property type="project" value="InterPro"/>
</dbReference>
<keyword evidence="10 13" id="KW-0408">Iron</keyword>
<dbReference type="AlphaFoldDB" id="A0A6M2CIP6"/>
<keyword evidence="8" id="KW-0492">Microsome</keyword>
<keyword evidence="6 13" id="KW-0479">Metal-binding</keyword>
<dbReference type="FunFam" id="1.10.630.10:FF:000182">
    <property type="entry name" value="Cytochrome P450 3A4"/>
    <property type="match status" value="1"/>
</dbReference>
<evidence type="ECO:0000256" key="11">
    <source>
        <dbReference type="ARBA" id="ARBA00023033"/>
    </source>
</evidence>
<comment type="similarity">
    <text evidence="4 14">Belongs to the cytochrome P450 family.</text>
</comment>
<dbReference type="GO" id="GO:0020037">
    <property type="term" value="F:heme binding"/>
    <property type="evidence" value="ECO:0007669"/>
    <property type="project" value="InterPro"/>
</dbReference>
<evidence type="ECO:0000256" key="14">
    <source>
        <dbReference type="RuleBase" id="RU000461"/>
    </source>
</evidence>
<comment type="subcellular location">
    <subcellularLocation>
        <location evidence="3">Endoplasmic reticulum membrane</location>
        <topology evidence="3">Peripheral membrane protein</topology>
    </subcellularLocation>
    <subcellularLocation>
        <location evidence="2">Microsome membrane</location>
        <topology evidence="2">Peripheral membrane protein</topology>
    </subcellularLocation>
</comment>
<keyword evidence="5 13" id="KW-0349">Heme</keyword>
<dbReference type="GO" id="GO:0005506">
    <property type="term" value="F:iron ion binding"/>
    <property type="evidence" value="ECO:0007669"/>
    <property type="project" value="InterPro"/>
</dbReference>
<reference evidence="15" key="1">
    <citation type="submission" date="2019-09" db="EMBL/GenBank/DDBJ databases">
        <title>Organ-specific transcriptomic study of the physiology of the cattle tick, Rhipicephalus microplus.</title>
        <authorList>
            <person name="Tirloni L."/>
            <person name="Braz G."/>
            <person name="Gandara A.C.P."/>
            <person name="Sabadin G.A."/>
            <person name="da Silva R.M."/>
            <person name="Guizzo M.G."/>
            <person name="Machado J.A."/>
            <person name="Costa E.P."/>
            <person name="Gomes H.F."/>
            <person name="Moraes J."/>
            <person name="Mota M.B.S."/>
            <person name="Mesquita R.D."/>
            <person name="Alvarenga P.H."/>
            <person name="Alves F."/>
            <person name="Seixas A."/>
            <person name="da Fonseca R.N."/>
            <person name="Fogaca A."/>
            <person name="Logullo C."/>
            <person name="Tanaka A."/>
            <person name="Daffre S."/>
            <person name="Termignoni C."/>
            <person name="Vaz I.S.Jr."/>
            <person name="Oliveira P.L."/>
            <person name="Ribeiro J.M."/>
        </authorList>
    </citation>
    <scope>NUCLEOTIDE SEQUENCE</scope>
    <source>
        <strain evidence="15">Porto Alegre</strain>
    </source>
</reference>
<comment type="cofactor">
    <cofactor evidence="1 13">
        <name>heme</name>
        <dbReference type="ChEBI" id="CHEBI:30413"/>
    </cofactor>
</comment>
<dbReference type="GO" id="GO:0005789">
    <property type="term" value="C:endoplasmic reticulum membrane"/>
    <property type="evidence" value="ECO:0007669"/>
    <property type="project" value="UniProtKB-SubCell"/>
</dbReference>
<dbReference type="Gene3D" id="1.10.630.10">
    <property type="entry name" value="Cytochrome P450"/>
    <property type="match status" value="1"/>
</dbReference>
<dbReference type="SUPFAM" id="SSF48264">
    <property type="entry name" value="Cytochrome P450"/>
    <property type="match status" value="1"/>
</dbReference>
<keyword evidence="9 14" id="KW-0560">Oxidoreductase</keyword>
<dbReference type="InterPro" id="IPR050476">
    <property type="entry name" value="Insect_CytP450_Detox"/>
</dbReference>